<dbReference type="HOGENOM" id="CLU_1345449_0_0_1"/>
<organism evidence="2 3">
    <name type="scientific">Hyaloperonospora arabidopsidis (strain Emoy2)</name>
    <name type="common">Downy mildew agent</name>
    <name type="synonym">Peronospora arabidopsidis</name>
    <dbReference type="NCBI Taxonomy" id="559515"/>
    <lineage>
        <taxon>Eukaryota</taxon>
        <taxon>Sar</taxon>
        <taxon>Stramenopiles</taxon>
        <taxon>Oomycota</taxon>
        <taxon>Peronosporomycetes</taxon>
        <taxon>Peronosporales</taxon>
        <taxon>Peronosporaceae</taxon>
        <taxon>Hyaloperonospora</taxon>
    </lineage>
</organism>
<dbReference type="InParanoid" id="M4BCF5"/>
<evidence type="ECO:0008006" key="4">
    <source>
        <dbReference type="Google" id="ProtNLM"/>
    </source>
</evidence>
<proteinExistence type="predicted"/>
<feature type="chain" id="PRO_5004048602" description="RxLR effector candidate protein" evidence="1">
    <location>
        <begin position="22"/>
        <end position="204"/>
    </location>
</feature>
<feature type="signal peptide" evidence="1">
    <location>
        <begin position="1"/>
        <end position="21"/>
    </location>
</feature>
<dbReference type="Proteomes" id="UP000011713">
    <property type="component" value="Unassembled WGS sequence"/>
</dbReference>
<keyword evidence="3" id="KW-1185">Reference proteome</keyword>
<reference evidence="3" key="1">
    <citation type="journal article" date="2010" name="Science">
        <title>Signatures of adaptation to obligate biotrophy in the Hyaloperonospora arabidopsidis genome.</title>
        <authorList>
            <person name="Baxter L."/>
            <person name="Tripathy S."/>
            <person name="Ishaque N."/>
            <person name="Boot N."/>
            <person name="Cabral A."/>
            <person name="Kemen E."/>
            <person name="Thines M."/>
            <person name="Ah-Fong A."/>
            <person name="Anderson R."/>
            <person name="Badejoko W."/>
            <person name="Bittner-Eddy P."/>
            <person name="Boore J.L."/>
            <person name="Chibucos M.C."/>
            <person name="Coates M."/>
            <person name="Dehal P."/>
            <person name="Delehaunty K."/>
            <person name="Dong S."/>
            <person name="Downton P."/>
            <person name="Dumas B."/>
            <person name="Fabro G."/>
            <person name="Fronick C."/>
            <person name="Fuerstenberg S.I."/>
            <person name="Fulton L."/>
            <person name="Gaulin E."/>
            <person name="Govers F."/>
            <person name="Hughes L."/>
            <person name="Humphray S."/>
            <person name="Jiang R.H."/>
            <person name="Judelson H."/>
            <person name="Kamoun S."/>
            <person name="Kyung K."/>
            <person name="Meijer H."/>
            <person name="Minx P."/>
            <person name="Morris P."/>
            <person name="Nelson J."/>
            <person name="Phuntumart V."/>
            <person name="Qutob D."/>
            <person name="Rehmany A."/>
            <person name="Rougon-Cardoso A."/>
            <person name="Ryden P."/>
            <person name="Torto-Alalibo T."/>
            <person name="Studholme D."/>
            <person name="Wang Y."/>
            <person name="Win J."/>
            <person name="Wood J."/>
            <person name="Clifton S.W."/>
            <person name="Rogers J."/>
            <person name="Van den Ackerveken G."/>
            <person name="Jones J.D."/>
            <person name="McDowell J.M."/>
            <person name="Beynon J."/>
            <person name="Tyler B.M."/>
        </authorList>
    </citation>
    <scope>NUCLEOTIDE SEQUENCE [LARGE SCALE GENOMIC DNA]</scope>
    <source>
        <strain evidence="3">Emoy2</strain>
    </source>
</reference>
<accession>M4BCF5</accession>
<evidence type="ECO:0000256" key="1">
    <source>
        <dbReference type="SAM" id="SignalP"/>
    </source>
</evidence>
<dbReference type="AlphaFoldDB" id="M4BCF5"/>
<dbReference type="VEuPathDB" id="FungiDB:HpaG803971"/>
<sequence length="204" mass="23143">MRPHFAVVLLTASLVATMDKAELLNQPSPPDRKHRDKPASVQGHVRGAVAVAKEERGHQEVLNQLAREINKVSLPRKFNVAFSAQDDQQLFPILEHQGAIQLDVLQAFEEEEKHIQKLVSTIRELGGDTRKAASVVASMEPQLFRMLMEHGWTYDKFAKGIMLDKPRTVSDKMKNALRYAIARAYMDHLMSKEAYNLIYPGRVE</sequence>
<keyword evidence="1" id="KW-0732">Signal</keyword>
<name>M4BCF5_HYAAE</name>
<protein>
    <recommendedName>
        <fullName evidence="4">RxLR effector candidate protein</fullName>
    </recommendedName>
</protein>
<reference evidence="2" key="2">
    <citation type="submission" date="2015-06" db="UniProtKB">
        <authorList>
            <consortium name="EnsemblProtists"/>
        </authorList>
    </citation>
    <scope>IDENTIFICATION</scope>
    <source>
        <strain evidence="2">Emoy2</strain>
    </source>
</reference>
<dbReference type="EnsemblProtists" id="HpaT803971">
    <property type="protein sequence ID" value="HpaP803971"/>
    <property type="gene ID" value="HpaG803971"/>
</dbReference>
<dbReference type="EMBL" id="JH598126">
    <property type="status" value="NOT_ANNOTATED_CDS"/>
    <property type="molecule type" value="Genomic_DNA"/>
</dbReference>
<evidence type="ECO:0000313" key="2">
    <source>
        <dbReference type="EnsemblProtists" id="HpaP803971"/>
    </source>
</evidence>
<evidence type="ECO:0000313" key="3">
    <source>
        <dbReference type="Proteomes" id="UP000011713"/>
    </source>
</evidence>